<comment type="caution">
    <text evidence="4">The sequence shown here is derived from an EMBL/GenBank/DDBJ whole genome shotgun (WGS) entry which is preliminary data.</text>
</comment>
<dbReference type="EMBL" id="QYZD01000005">
    <property type="protein sequence ID" value="RJG24857.1"/>
    <property type="molecule type" value="Genomic_DNA"/>
</dbReference>
<feature type="compositionally biased region" description="Low complexity" evidence="2">
    <location>
        <begin position="26"/>
        <end position="39"/>
    </location>
</feature>
<dbReference type="InterPro" id="IPR001119">
    <property type="entry name" value="SLH_dom"/>
</dbReference>
<evidence type="ECO:0000256" key="2">
    <source>
        <dbReference type="SAM" id="MobiDB-lite"/>
    </source>
</evidence>
<dbReference type="AlphaFoldDB" id="A0A3A3GP94"/>
<dbReference type="Gene3D" id="2.60.40.1220">
    <property type="match status" value="5"/>
</dbReference>
<name>A0A3A3GP94_PANTH</name>
<dbReference type="Pfam" id="PF00395">
    <property type="entry name" value="SLH"/>
    <property type="match status" value="1"/>
</dbReference>
<dbReference type="Pfam" id="PF13205">
    <property type="entry name" value="Big_5"/>
    <property type="match status" value="1"/>
</dbReference>
<dbReference type="Proteomes" id="UP000266177">
    <property type="component" value="Unassembled WGS sequence"/>
</dbReference>
<gene>
    <name evidence="4" type="ORF">DQX05_08415</name>
</gene>
<dbReference type="OrthoDB" id="1706086at2"/>
<feature type="region of interest" description="Disordered" evidence="2">
    <location>
        <begin position="21"/>
        <end position="42"/>
    </location>
</feature>
<sequence>MLQTYFLNTIRSYSGKGVNRRMREMSYQSSKQDSQQTKQFRGGDKKVMKKRLALLLSVAMAFSMFANVAFGADAAKTTQEKFDALKEAGIFSGYPGTDDAKLEQNLTRAEFAKVVVKALGLKEVEGVYTYKDKNYGPNHWAAKYIEAVTAEGLMQGTNTTKKLFGTNDNITVQEASKVLVLGYDFDIPENAQNNASDWAKNYFQAAVDAGLFSKDANPKANATRGQLVEAVYAADEAAKGPKVESAKVIDSKNVEVTMSDKEVVKVELKEALKANVETEISFEYKGKEYTTKVTYVVTDATKVESVTADNLREVHVKFDGEVDPMTGGDESNYSLNNDGKIKSVKLSDDKREAILTVYLGSDENEGLKNQKEYKLTVSNVRAGNAVITAKDVKFTPVDAALPTVEKVEALGTKAVKITFSEPIKKATNSNLKIDGQIVGGSTDITANTVIFKLYNTISVGEHTLSVENVEDFAGFKNILTEQKFTVVEDTVAPTIESVEKATFEKVTLKFSKPVDKSTVIAGNVYWTQGSTKKYANKVNVIADDTYEFEFSESNRLLYTTDLYVTGVKDYSNNAIASDAKIQVNPVIDQTRPEVINAELKDDLKTIEVKFSKSLELESAQKNGNYVIKDKDGKEVAKLKESIKLDDKKVTITLFQKLEEDKDYTLEINGVTDNTTLKNVMMPYSAKLEVGNKSRPSLKEVQMIKDENKIIVTFSKEMATSGEGSIIEKKNYMYELASGGKKELPDDTAFSVSSDRKSVIISMPRDDVKVEEIQQFYVQLVRDTAGNVLSNLIDSDKPSEANAIEVTGVKATSSTEIEVEFNQTLQSGSASVSEFEVKTVGGSSLSVSNAVVDGSKVKLTLSDSDKLNANATFGSSERKVTVTVKAKSSLVTPSGKRVEVTQSDKEVKDGIKPEVKELANKTVTEDTYSVDVVFNETLLSNLDKDQIVYDFEVKAGGDVLTQVRDFQVTEVDGNRITIKLTQEVYDKYKGKDKLLEVRVRPNAVFIKDVEGNVAEGSDDFFPAYIK</sequence>
<dbReference type="InterPro" id="IPR032812">
    <property type="entry name" value="SbsA_Ig"/>
</dbReference>
<protein>
    <submittedName>
        <fullName evidence="4">S-layer glycoprotein</fullName>
    </submittedName>
</protein>
<proteinExistence type="predicted"/>
<feature type="domain" description="SLH" evidence="3">
    <location>
        <begin position="131"/>
        <end position="193"/>
    </location>
</feature>
<dbReference type="PROSITE" id="PS51272">
    <property type="entry name" value="SLH"/>
    <property type="match status" value="2"/>
</dbReference>
<evidence type="ECO:0000313" key="4">
    <source>
        <dbReference type="EMBL" id="RJG24857.1"/>
    </source>
</evidence>
<dbReference type="InterPro" id="IPR014755">
    <property type="entry name" value="Cu-Rt/internalin_Ig-like"/>
</dbReference>
<evidence type="ECO:0000256" key="1">
    <source>
        <dbReference type="ARBA" id="ARBA00022729"/>
    </source>
</evidence>
<feature type="domain" description="SLH" evidence="3">
    <location>
        <begin position="65"/>
        <end position="129"/>
    </location>
</feature>
<evidence type="ECO:0000259" key="3">
    <source>
        <dbReference type="PROSITE" id="PS51272"/>
    </source>
</evidence>
<accession>A0A3A3GP94</accession>
<evidence type="ECO:0000313" key="5">
    <source>
        <dbReference type="Proteomes" id="UP000266177"/>
    </source>
</evidence>
<organism evidence="4 5">
    <name type="scientific">Paenibacillus thiaminolyticus</name>
    <name type="common">Bacillus thiaminolyticus</name>
    <dbReference type="NCBI Taxonomy" id="49283"/>
    <lineage>
        <taxon>Bacteria</taxon>
        <taxon>Bacillati</taxon>
        <taxon>Bacillota</taxon>
        <taxon>Bacilli</taxon>
        <taxon>Bacillales</taxon>
        <taxon>Paenibacillaceae</taxon>
        <taxon>Paenibacillus</taxon>
    </lineage>
</organism>
<reference evidence="4 5" key="1">
    <citation type="submission" date="2018-09" db="EMBL/GenBank/DDBJ databases">
        <title>Paenibacillus SK2017-BO5.</title>
        <authorList>
            <person name="Piskunova J.V."/>
            <person name="Dubiley S.A."/>
            <person name="Severinov K.V."/>
        </authorList>
    </citation>
    <scope>NUCLEOTIDE SEQUENCE [LARGE SCALE GENOMIC DNA]</scope>
    <source>
        <strain evidence="4 5">BO5</strain>
    </source>
</reference>
<keyword evidence="1" id="KW-0732">Signal</keyword>